<evidence type="ECO:0000313" key="4">
    <source>
        <dbReference type="Proteomes" id="UP000287651"/>
    </source>
</evidence>
<protein>
    <submittedName>
        <fullName evidence="3">Uncharacterized protein</fullName>
    </submittedName>
</protein>
<feature type="compositionally biased region" description="Acidic residues" evidence="1">
    <location>
        <begin position="1"/>
        <end position="18"/>
    </location>
</feature>
<evidence type="ECO:0000256" key="2">
    <source>
        <dbReference type="SAM" id="Phobius"/>
    </source>
</evidence>
<dbReference type="EMBL" id="AMZH03007887">
    <property type="protein sequence ID" value="RRT60197.1"/>
    <property type="molecule type" value="Genomic_DNA"/>
</dbReference>
<feature type="region of interest" description="Disordered" evidence="1">
    <location>
        <begin position="1"/>
        <end position="39"/>
    </location>
</feature>
<keyword evidence="2" id="KW-0472">Membrane</keyword>
<dbReference type="Proteomes" id="UP000287651">
    <property type="component" value="Unassembled WGS sequence"/>
</dbReference>
<keyword evidence="2" id="KW-0812">Transmembrane</keyword>
<feature type="transmembrane region" description="Helical" evidence="2">
    <location>
        <begin position="104"/>
        <end position="123"/>
    </location>
</feature>
<organism evidence="3 4">
    <name type="scientific">Ensete ventricosum</name>
    <name type="common">Abyssinian banana</name>
    <name type="synonym">Musa ensete</name>
    <dbReference type="NCBI Taxonomy" id="4639"/>
    <lineage>
        <taxon>Eukaryota</taxon>
        <taxon>Viridiplantae</taxon>
        <taxon>Streptophyta</taxon>
        <taxon>Embryophyta</taxon>
        <taxon>Tracheophyta</taxon>
        <taxon>Spermatophyta</taxon>
        <taxon>Magnoliopsida</taxon>
        <taxon>Liliopsida</taxon>
        <taxon>Zingiberales</taxon>
        <taxon>Musaceae</taxon>
        <taxon>Ensete</taxon>
    </lineage>
</organism>
<comment type="caution">
    <text evidence="3">The sequence shown here is derived from an EMBL/GenBank/DDBJ whole genome shotgun (WGS) entry which is preliminary data.</text>
</comment>
<keyword evidence="2" id="KW-1133">Transmembrane helix</keyword>
<evidence type="ECO:0000256" key="1">
    <source>
        <dbReference type="SAM" id="MobiDB-lite"/>
    </source>
</evidence>
<dbReference type="AlphaFoldDB" id="A0A426Z880"/>
<gene>
    <name evidence="3" type="ORF">B296_00008449</name>
</gene>
<proteinExistence type="predicted"/>
<name>A0A426Z880_ENSVE</name>
<evidence type="ECO:0000313" key="3">
    <source>
        <dbReference type="EMBL" id="RRT60197.1"/>
    </source>
</evidence>
<reference evidence="3 4" key="1">
    <citation type="journal article" date="2014" name="Agronomy (Basel)">
        <title>A Draft Genome Sequence for Ensete ventricosum, the Drought-Tolerant Tree Against Hunger.</title>
        <authorList>
            <person name="Harrison J."/>
            <person name="Moore K.A."/>
            <person name="Paszkiewicz K."/>
            <person name="Jones T."/>
            <person name="Grant M."/>
            <person name="Ambacheew D."/>
            <person name="Muzemil S."/>
            <person name="Studholme D.J."/>
        </authorList>
    </citation>
    <scope>NUCLEOTIDE SEQUENCE [LARGE SCALE GENOMIC DNA]</scope>
</reference>
<accession>A0A426Z880</accession>
<sequence>MVSAEEEEGEKEIEEEDPTSLSLNNLDPSPPSFAEISPPPRIRRRLLIHVGRRSLNDVTNASRGRKVFNRQKLLCKRELGYSISPIPLRVEKAKLLDFARLLKIVLHVSSWLLVFAYSLLTLLKHPKCLHSLR</sequence>